<sequence length="524" mass="58680">MRRITTALLALLAISSLLVAASGTAFADERAEVTVSQPDYIDAEVSTDRAENATVYHAHGPEQTLTLENANYSNVTDVGVLDGPGTIEPNDATETFTFDPQGNEATTRVYFDVRENGATTRYIADVRVSDVAWAHVPQSKYDDQQDELSTWESVKRDAQNIAPGQDPTETIRSGLQKEGFFASPGQSLLNDMIGTVTMLFWTPGGLVIGGLILAIVVVSIAKHYRYRNRTQKQFAELEEMQREIDDAWLQKARKIIPQMSLNEMFPDHIARALRDHLGRNTWLAFKQYSLFRSPASVKGTMLQMMAQVGYVGRLEYDENGQLIEARAVKGSLEDDGDDDGESIPISDGGERTGHVETFDLSNLEYENDRAREIIEMIPADDLDERVFDEEIDISRVNFPIDNDEVSDAELIDELNPSFPGDFEDREQYARVLAELMQFVADHDTYTDDEGNVRREMDLLSFLMEMDTILHDEADFPPAYMYQKELLCAAEHMDKGERLNERVESAELDGVSSSRINLDGVGGAD</sequence>
<dbReference type="STRING" id="1202768.SAMN05216285_4179"/>
<dbReference type="eggNOG" id="ENOG502N5Y0">
    <property type="taxonomic scope" value="Archaea"/>
</dbReference>
<reference evidence="4" key="1">
    <citation type="submission" date="2016-10" db="EMBL/GenBank/DDBJ databases">
        <authorList>
            <person name="Varghese N."/>
        </authorList>
    </citation>
    <scope>NUCLEOTIDE SEQUENCE [LARGE SCALE GENOMIC DNA]</scope>
    <source>
        <strain evidence="4">CGMCC 1.12284</strain>
    </source>
</reference>
<evidence type="ECO:0000256" key="1">
    <source>
        <dbReference type="SAM" id="MobiDB-lite"/>
    </source>
</evidence>
<keyword evidence="2" id="KW-0812">Transmembrane</keyword>
<feature type="region of interest" description="Disordered" evidence="1">
    <location>
        <begin position="331"/>
        <end position="351"/>
    </location>
</feature>
<keyword evidence="4" id="KW-1185">Reference proteome</keyword>
<dbReference type="Proteomes" id="UP000183275">
    <property type="component" value="Unassembled WGS sequence"/>
</dbReference>
<evidence type="ECO:0000313" key="3">
    <source>
        <dbReference type="EMBL" id="SEW32968.1"/>
    </source>
</evidence>
<gene>
    <name evidence="3" type="ORF">SAMN05216285_4179</name>
</gene>
<evidence type="ECO:0000313" key="4">
    <source>
        <dbReference type="Proteomes" id="UP000183275"/>
    </source>
</evidence>
<dbReference type="AlphaFoldDB" id="A0A1I0QYN0"/>
<organism evidence="3 4">
    <name type="scientific">Natrinema salifodinae</name>
    <dbReference type="NCBI Taxonomy" id="1202768"/>
    <lineage>
        <taxon>Archaea</taxon>
        <taxon>Methanobacteriati</taxon>
        <taxon>Methanobacteriota</taxon>
        <taxon>Stenosarchaea group</taxon>
        <taxon>Halobacteria</taxon>
        <taxon>Halobacteriales</taxon>
        <taxon>Natrialbaceae</taxon>
        <taxon>Natrinema</taxon>
    </lineage>
</organism>
<keyword evidence="2" id="KW-1133">Transmembrane helix</keyword>
<accession>A0A1I0QYN0</accession>
<keyword evidence="2" id="KW-0472">Membrane</keyword>
<protein>
    <submittedName>
        <fullName evidence="3">Uncharacterized protein</fullName>
    </submittedName>
</protein>
<feature type="transmembrane region" description="Helical" evidence="2">
    <location>
        <begin position="198"/>
        <end position="221"/>
    </location>
</feature>
<dbReference type="OrthoDB" id="351315at2157"/>
<proteinExistence type="predicted"/>
<name>A0A1I0QYN0_9EURY</name>
<dbReference type="RefSeq" id="WP_049991458.1">
    <property type="nucleotide sequence ID" value="NZ_FOIS01000007.1"/>
</dbReference>
<evidence type="ECO:0000256" key="2">
    <source>
        <dbReference type="SAM" id="Phobius"/>
    </source>
</evidence>
<dbReference type="EMBL" id="FOIS01000007">
    <property type="protein sequence ID" value="SEW32968.1"/>
    <property type="molecule type" value="Genomic_DNA"/>
</dbReference>